<evidence type="ECO:0000256" key="1">
    <source>
        <dbReference type="SAM" id="MobiDB-lite"/>
    </source>
</evidence>
<feature type="region of interest" description="Disordered" evidence="1">
    <location>
        <begin position="1"/>
        <end position="26"/>
    </location>
</feature>
<reference evidence="2 3" key="1">
    <citation type="submission" date="2019-09" db="EMBL/GenBank/DDBJ databases">
        <title>Bifidobacterium canis sp. nov., isolated from the digestive tract of German Shepherd dog puppy.</title>
        <authorList>
            <person name="Bunesova V."/>
        </authorList>
    </citation>
    <scope>NUCLEOTIDE SEQUENCE [LARGE SCALE GENOMIC DNA]</scope>
    <source>
        <strain evidence="2 3">GSD1FS</strain>
    </source>
</reference>
<keyword evidence="3" id="KW-1185">Reference proteome</keyword>
<dbReference type="Proteomes" id="UP000487882">
    <property type="component" value="Unassembled WGS sequence"/>
</dbReference>
<evidence type="ECO:0000313" key="3">
    <source>
        <dbReference type="Proteomes" id="UP000487882"/>
    </source>
</evidence>
<gene>
    <name evidence="2" type="ORF">GSD1FS_1963</name>
</gene>
<name>A0A7K1J7P1_9BIFI</name>
<comment type="caution">
    <text evidence="2">The sequence shown here is derived from an EMBL/GenBank/DDBJ whole genome shotgun (WGS) entry which is preliminary data.</text>
</comment>
<sequence length="56" mass="6294">MADNTTDNQDENVDEPQGTSENTDWEAKYREAVCPALAVILIRQGILQARQAVQIY</sequence>
<accession>A0A7K1J7P1</accession>
<organism evidence="2 3">
    <name type="scientific">Bifidobacterium canis</name>
    <dbReference type="NCBI Taxonomy" id="2610880"/>
    <lineage>
        <taxon>Bacteria</taxon>
        <taxon>Bacillati</taxon>
        <taxon>Actinomycetota</taxon>
        <taxon>Actinomycetes</taxon>
        <taxon>Bifidobacteriales</taxon>
        <taxon>Bifidobacteriaceae</taxon>
        <taxon>Bifidobacterium</taxon>
    </lineage>
</organism>
<dbReference type="AlphaFoldDB" id="A0A7K1J7P1"/>
<dbReference type="EMBL" id="WNLP01000017">
    <property type="protein sequence ID" value="MUH60581.1"/>
    <property type="molecule type" value="Genomic_DNA"/>
</dbReference>
<proteinExistence type="predicted"/>
<protein>
    <submittedName>
        <fullName evidence="2">Uncharacterized protein</fullName>
    </submittedName>
</protein>
<evidence type="ECO:0000313" key="2">
    <source>
        <dbReference type="EMBL" id="MUH60581.1"/>
    </source>
</evidence>
<dbReference type="RefSeq" id="WP_155589366.1">
    <property type="nucleotide sequence ID" value="NZ_WNLP01000017.1"/>
</dbReference>